<dbReference type="FunFam" id="3.40.50.970:FF:000022">
    <property type="entry name" value="2-oxoglutarate ferredoxin oxidoreductase alpha subunit"/>
    <property type="match status" value="1"/>
</dbReference>
<dbReference type="EMBL" id="AEEH01000030">
    <property type="protein sequence ID" value="EFM25600.1"/>
    <property type="molecule type" value="Genomic_DNA"/>
</dbReference>
<evidence type="ECO:0000259" key="3">
    <source>
        <dbReference type="Pfam" id="PF01855"/>
    </source>
</evidence>
<dbReference type="RefSeq" id="WP_008901589.1">
    <property type="nucleotide sequence ID" value="NZ_GL397071.1"/>
</dbReference>
<comment type="caution">
    <text evidence="4">The sequence shown here is derived from an EMBL/GenBank/DDBJ whole genome shotgun (WGS) entry which is preliminary data.</text>
</comment>
<dbReference type="SUPFAM" id="SSF52518">
    <property type="entry name" value="Thiamin diphosphate-binding fold (THDP-binding)"/>
    <property type="match status" value="1"/>
</dbReference>
<dbReference type="Gene3D" id="3.40.50.920">
    <property type="match status" value="1"/>
</dbReference>
<name>E0NKT5_9FIRM</name>
<dbReference type="HOGENOM" id="CLU_017038_1_0_9"/>
<evidence type="ECO:0000313" key="4">
    <source>
        <dbReference type="EMBL" id="EFM25600.1"/>
    </source>
</evidence>
<dbReference type="OrthoDB" id="9794954at2"/>
<dbReference type="Proteomes" id="UP000003280">
    <property type="component" value="Unassembled WGS sequence"/>
</dbReference>
<keyword evidence="5" id="KW-1185">Reference proteome</keyword>
<dbReference type="InterPro" id="IPR022367">
    <property type="entry name" value="2-oxoacid/accept_OxRdtase_asu"/>
</dbReference>
<dbReference type="AlphaFoldDB" id="E0NKT5"/>
<dbReference type="Gene3D" id="3.40.920.10">
    <property type="entry name" value="Pyruvate-ferredoxin oxidoreductase, PFOR, domain III"/>
    <property type="match status" value="1"/>
</dbReference>
<dbReference type="InterPro" id="IPR050722">
    <property type="entry name" value="Pyruvate:ferred/Flavod_OxRd"/>
</dbReference>
<dbReference type="eggNOG" id="COG1014">
    <property type="taxonomic scope" value="Bacteria"/>
</dbReference>
<feature type="domain" description="Pyruvate/ketoisovalerate oxidoreductase catalytic" evidence="2">
    <location>
        <begin position="11"/>
        <end position="163"/>
    </location>
</feature>
<dbReference type="InterPro" id="IPR019752">
    <property type="entry name" value="Pyrv/ketoisovalerate_OxRed_cat"/>
</dbReference>
<gene>
    <name evidence="4" type="primary">porA</name>
    <name evidence="4" type="ORF">HMPREF9225_0774</name>
</gene>
<proteinExistence type="predicted"/>
<dbReference type="SUPFAM" id="SSF52922">
    <property type="entry name" value="TK C-terminal domain-like"/>
    <property type="match status" value="1"/>
</dbReference>
<dbReference type="InterPro" id="IPR002869">
    <property type="entry name" value="Pyrv_flavodox_OxRed_cen"/>
</dbReference>
<dbReference type="InterPro" id="IPR002880">
    <property type="entry name" value="Pyrv_Fd/Flavodoxin_OxRdtase_N"/>
</dbReference>
<dbReference type="GO" id="GO:0006979">
    <property type="term" value="P:response to oxidative stress"/>
    <property type="evidence" value="ECO:0007669"/>
    <property type="project" value="TreeGrafter"/>
</dbReference>
<dbReference type="PANTHER" id="PTHR32154:SF20">
    <property type="entry name" value="2-OXOGLUTARATE OXIDOREDUCTASE SUBUNIT KORA"/>
    <property type="match status" value="1"/>
</dbReference>
<dbReference type="InterPro" id="IPR029061">
    <property type="entry name" value="THDP-binding"/>
</dbReference>
<dbReference type="GO" id="GO:0019164">
    <property type="term" value="F:pyruvate synthase activity"/>
    <property type="evidence" value="ECO:0007669"/>
    <property type="project" value="UniProtKB-EC"/>
</dbReference>
<dbReference type="eggNOG" id="COG0674">
    <property type="taxonomic scope" value="Bacteria"/>
</dbReference>
<dbReference type="EC" id="1.2.7.1" evidence="4"/>
<dbReference type="InterPro" id="IPR009014">
    <property type="entry name" value="Transketo_C/PFOR_II"/>
</dbReference>
<dbReference type="STRING" id="862517.HMPREF9225_0774"/>
<sequence>MDRNVLIGGAAGQGMDTVANLFNKVLQRSGYYVYTTSDYRSRVRGGHNFFQIRFSDREISSPRRGLDVIFALNEETLERHLDRLNEGGVSFCDEGIEGFEGTKKYNLVKKAKELGNPKMISTIGLGMLLGKLKIDVKVGEEVVRETFKEGLIEGNIKALDYGYSITKTEVNPIEARESILINGNQAVGLGAAAAGCKFYAAYPMTPSSGVLGFLSSVSDELEIVVDQCEDEVAALNMALGASFAGVRAMTGSSGAGMALMSEAFSLAGIIETPVVIIDVQRPGPATGLPTDTEQADLRFLIHNGHGEFPRKVIALRSAEDAFYQTTRAFNLADKYQIPVILMSDKELADTKISTAPFDFSKIEINRYLADPNDYEPGTYNRYEITDSGVSPRLIPTRANGNMVMVDSDEHDEFGRTSEDAQNRIAQVDKRHRKFEGIIADEEEPWEIGVDDFDTLVVCWGSTYGVVKESIDLLNEKGHKIKGLVFGDVFPLPLKKFKKFHSMAKNYIVVEMNRDGQFEGLIRQEALVASDHLITKYDGRPFYLEELVERLEEVL</sequence>
<dbReference type="SUPFAM" id="SSF53323">
    <property type="entry name" value="Pyruvate-ferredoxin oxidoreductase, PFOR, domain III"/>
    <property type="match status" value="1"/>
</dbReference>
<evidence type="ECO:0000259" key="2">
    <source>
        <dbReference type="Pfam" id="PF01558"/>
    </source>
</evidence>
<dbReference type="Pfam" id="PF01855">
    <property type="entry name" value="POR_N"/>
    <property type="match status" value="1"/>
</dbReference>
<dbReference type="Pfam" id="PF01558">
    <property type="entry name" value="POR"/>
    <property type="match status" value="1"/>
</dbReference>
<dbReference type="CDD" id="cd07034">
    <property type="entry name" value="TPP_PYR_PFOR_IOR-alpha_like"/>
    <property type="match status" value="1"/>
</dbReference>
<dbReference type="Gene3D" id="3.40.50.970">
    <property type="match status" value="1"/>
</dbReference>
<feature type="domain" description="Pyruvate flavodoxin/ferredoxin oxidoreductase pyrimidine binding" evidence="3">
    <location>
        <begin position="190"/>
        <end position="428"/>
    </location>
</feature>
<dbReference type="PANTHER" id="PTHR32154">
    <property type="entry name" value="PYRUVATE-FLAVODOXIN OXIDOREDUCTASE-RELATED"/>
    <property type="match status" value="1"/>
</dbReference>
<dbReference type="NCBIfam" id="TIGR03710">
    <property type="entry name" value="OAFO_sf"/>
    <property type="match status" value="1"/>
</dbReference>
<accession>E0NKT5</accession>
<keyword evidence="1 4" id="KW-0560">Oxidoreductase</keyword>
<evidence type="ECO:0000256" key="1">
    <source>
        <dbReference type="ARBA" id="ARBA00023002"/>
    </source>
</evidence>
<reference evidence="4 5" key="1">
    <citation type="submission" date="2010-07" db="EMBL/GenBank/DDBJ databases">
        <authorList>
            <person name="Muzny D."/>
            <person name="Qin X."/>
            <person name="Deng J."/>
            <person name="Jiang H."/>
            <person name="Liu Y."/>
            <person name="Qu J."/>
            <person name="Song X.-Z."/>
            <person name="Zhang L."/>
            <person name="Thornton R."/>
            <person name="Coyle M."/>
            <person name="Francisco L."/>
            <person name="Jackson L."/>
            <person name="Javaid M."/>
            <person name="Korchina V."/>
            <person name="Kovar C."/>
            <person name="Mata R."/>
            <person name="Mathew T."/>
            <person name="Ngo R."/>
            <person name="Nguyen L."/>
            <person name="Nguyen N."/>
            <person name="Okwuonu G."/>
            <person name="Ongeri F."/>
            <person name="Pham C."/>
            <person name="Simmons D."/>
            <person name="Wilczek-Boney K."/>
            <person name="Hale W."/>
            <person name="Jakkamsetti A."/>
            <person name="Pham P."/>
            <person name="Ruth R."/>
            <person name="San Lucas F."/>
            <person name="Warren J."/>
            <person name="Zhang J."/>
            <person name="Zhao Z."/>
            <person name="Zhou C."/>
            <person name="Zhu D."/>
            <person name="Lee S."/>
            <person name="Bess C."/>
            <person name="Blankenburg K."/>
            <person name="Forbes L."/>
            <person name="Fu Q."/>
            <person name="Gubbala S."/>
            <person name="Hirani K."/>
            <person name="Jayaseelan J.C."/>
            <person name="Lara F."/>
            <person name="Munidasa M."/>
            <person name="Palculict T."/>
            <person name="Patil S."/>
            <person name="Pu L.-L."/>
            <person name="Saada N."/>
            <person name="Tang L."/>
            <person name="Weissenberger G."/>
            <person name="Zhu Y."/>
            <person name="Hemphill L."/>
            <person name="Shang Y."/>
            <person name="Youmans B."/>
            <person name="Ayvaz T."/>
            <person name="Ross M."/>
            <person name="Santibanez J."/>
            <person name="Aqrawi P."/>
            <person name="Gross S."/>
            <person name="Joshi V."/>
            <person name="Fowler G."/>
            <person name="Nazareth L."/>
            <person name="Reid J."/>
            <person name="Worley K."/>
            <person name="Petrosino J."/>
            <person name="Highlander S."/>
            <person name="Gibbs R."/>
        </authorList>
    </citation>
    <scope>NUCLEOTIDE SEQUENCE [LARGE SCALE GENOMIC DNA]</scope>
    <source>
        <strain evidence="4 5">ATCC BAA-1640</strain>
    </source>
</reference>
<evidence type="ECO:0000313" key="5">
    <source>
        <dbReference type="Proteomes" id="UP000003280"/>
    </source>
</evidence>
<protein>
    <submittedName>
        <fullName evidence="4">2-oxoacid:acceptor oxidoreductase, alpha subunit</fullName>
        <ecNumber evidence="4">1.2.7.1</ecNumber>
    </submittedName>
</protein>
<organism evidence="4 5">
    <name type="scientific">Peptoniphilus duerdenii ATCC BAA-1640</name>
    <dbReference type="NCBI Taxonomy" id="862517"/>
    <lineage>
        <taxon>Bacteria</taxon>
        <taxon>Bacillati</taxon>
        <taxon>Bacillota</taxon>
        <taxon>Tissierellia</taxon>
        <taxon>Tissierellales</taxon>
        <taxon>Peptoniphilaceae</taxon>
        <taxon>Peptoniphilus</taxon>
    </lineage>
</organism>